<protein>
    <submittedName>
        <fullName evidence="2">Uncharacterized protein</fullName>
    </submittedName>
</protein>
<dbReference type="EMBL" id="BMRG01000002">
    <property type="protein sequence ID" value="GGP44959.1"/>
    <property type="molecule type" value="Genomic_DNA"/>
</dbReference>
<proteinExistence type="predicted"/>
<accession>A0A918AJL5</accession>
<name>A0A918AJL5_9PSEU</name>
<gene>
    <name evidence="2" type="ORF">GCM10010185_15920</name>
</gene>
<feature type="region of interest" description="Disordered" evidence="1">
    <location>
        <begin position="19"/>
        <end position="50"/>
    </location>
</feature>
<sequence length="104" mass="10975">MHSVSWLMPRLSATEAARLTTSGNPESTADHAAKQVHATRVTTSPDGEPPFCHHRLPGMSEGSARGIAEDVGMLAETGKRISFAAETADKVATGIAGDVRYTIE</sequence>
<evidence type="ECO:0000313" key="3">
    <source>
        <dbReference type="Proteomes" id="UP000639606"/>
    </source>
</evidence>
<reference evidence="2" key="2">
    <citation type="submission" date="2020-09" db="EMBL/GenBank/DDBJ databases">
        <authorList>
            <person name="Sun Q."/>
            <person name="Ohkuma M."/>
        </authorList>
    </citation>
    <scope>NUCLEOTIDE SEQUENCE</scope>
    <source>
        <strain evidence="2">JCM 3313</strain>
    </source>
</reference>
<dbReference type="AlphaFoldDB" id="A0A918AJL5"/>
<evidence type="ECO:0000313" key="2">
    <source>
        <dbReference type="EMBL" id="GGP44959.1"/>
    </source>
</evidence>
<evidence type="ECO:0000256" key="1">
    <source>
        <dbReference type="SAM" id="MobiDB-lite"/>
    </source>
</evidence>
<keyword evidence="3" id="KW-1185">Reference proteome</keyword>
<comment type="caution">
    <text evidence="2">The sequence shown here is derived from an EMBL/GenBank/DDBJ whole genome shotgun (WGS) entry which is preliminary data.</text>
</comment>
<reference evidence="2" key="1">
    <citation type="journal article" date="2014" name="Int. J. Syst. Evol. Microbiol.">
        <title>Complete genome sequence of Corynebacterium casei LMG S-19264T (=DSM 44701T), isolated from a smear-ripened cheese.</title>
        <authorList>
            <consortium name="US DOE Joint Genome Institute (JGI-PGF)"/>
            <person name="Walter F."/>
            <person name="Albersmeier A."/>
            <person name="Kalinowski J."/>
            <person name="Ruckert C."/>
        </authorList>
    </citation>
    <scope>NUCLEOTIDE SEQUENCE</scope>
    <source>
        <strain evidence="2">JCM 3313</strain>
    </source>
</reference>
<organism evidence="2 3">
    <name type="scientific">Saccharothrix coeruleofusca</name>
    <dbReference type="NCBI Taxonomy" id="33919"/>
    <lineage>
        <taxon>Bacteria</taxon>
        <taxon>Bacillati</taxon>
        <taxon>Actinomycetota</taxon>
        <taxon>Actinomycetes</taxon>
        <taxon>Pseudonocardiales</taxon>
        <taxon>Pseudonocardiaceae</taxon>
        <taxon>Saccharothrix</taxon>
    </lineage>
</organism>
<dbReference type="Proteomes" id="UP000639606">
    <property type="component" value="Unassembled WGS sequence"/>
</dbReference>